<accession>A0A6I1EJL8</accession>
<evidence type="ECO:0000259" key="2">
    <source>
        <dbReference type="Pfam" id="PF11740"/>
    </source>
</evidence>
<name>A0A6I1EJL8_9BURK</name>
<evidence type="ECO:0000313" key="4">
    <source>
        <dbReference type="Proteomes" id="UP000430564"/>
    </source>
</evidence>
<dbReference type="InterPro" id="IPR021104">
    <property type="entry name" value="KfrA_DNA-bd_N"/>
</dbReference>
<feature type="coiled-coil region" evidence="1">
    <location>
        <begin position="85"/>
        <end position="189"/>
    </location>
</feature>
<dbReference type="OrthoDB" id="583532at2"/>
<sequence length="206" mass="23061">MSIEIKNKVKSILDDAVTRGLEFPSLRAIRAQIGKGSYSTIAEAVKEWKQAKMAAASMPVTADLSMEESEAVSGAVWNAVSPIIAKRLTRQNECAESAWEETRREIDRLCQTAEDQLAEEQALKEARLKAEREREYLEYRNQALSKELEETKAELSRVATELGKERLMLQKAELEVSGLQAAVDTLRQVILVLKQKAIPKMSGKKV</sequence>
<organism evidence="3 4">
    <name type="scientific">Sutterella seckii</name>
    <dbReference type="NCBI Taxonomy" id="1944635"/>
    <lineage>
        <taxon>Bacteria</taxon>
        <taxon>Pseudomonadati</taxon>
        <taxon>Pseudomonadota</taxon>
        <taxon>Betaproteobacteria</taxon>
        <taxon>Burkholderiales</taxon>
        <taxon>Sutterellaceae</taxon>
        <taxon>Sutterella</taxon>
    </lineage>
</organism>
<dbReference type="EMBL" id="WEHX01000028">
    <property type="protein sequence ID" value="KAB7660602.1"/>
    <property type="molecule type" value="Genomic_DNA"/>
</dbReference>
<dbReference type="AlphaFoldDB" id="A0A6I1EJL8"/>
<gene>
    <name evidence="3" type="ORF">GBM95_05700</name>
</gene>
<keyword evidence="1" id="KW-0175">Coiled coil</keyword>
<dbReference type="Proteomes" id="UP000430564">
    <property type="component" value="Unassembled WGS sequence"/>
</dbReference>
<feature type="domain" description="KfrA N-terminal DNA-binding" evidence="2">
    <location>
        <begin position="7"/>
        <end position="146"/>
    </location>
</feature>
<reference evidence="3 4" key="1">
    <citation type="submission" date="2019-10" db="EMBL/GenBank/DDBJ databases">
        <title>Genome diversity of Sutterella seckii.</title>
        <authorList>
            <person name="Chaplin A.V."/>
            <person name="Sokolova S.R."/>
            <person name="Mosin K.A."/>
            <person name="Ivanova E.L."/>
            <person name="Kochetkova T.O."/>
            <person name="Goltsov A.Y."/>
            <person name="Trofimov D.Y."/>
            <person name="Efimov B.A."/>
        </authorList>
    </citation>
    <scope>NUCLEOTIDE SEQUENCE [LARGE SCALE GENOMIC DNA]</scope>
    <source>
        <strain evidence="3 4">ASD393</strain>
    </source>
</reference>
<evidence type="ECO:0000313" key="3">
    <source>
        <dbReference type="EMBL" id="KAB7660602.1"/>
    </source>
</evidence>
<dbReference type="RefSeq" id="WP_152158210.1">
    <property type="nucleotide sequence ID" value="NZ_WEHX01000028.1"/>
</dbReference>
<protein>
    <recommendedName>
        <fullName evidence="2">KfrA N-terminal DNA-binding domain-containing protein</fullName>
    </recommendedName>
</protein>
<dbReference type="Pfam" id="PF11740">
    <property type="entry name" value="KfrA_N"/>
    <property type="match status" value="1"/>
</dbReference>
<comment type="caution">
    <text evidence="3">The sequence shown here is derived from an EMBL/GenBank/DDBJ whole genome shotgun (WGS) entry which is preliminary data.</text>
</comment>
<evidence type="ECO:0000256" key="1">
    <source>
        <dbReference type="SAM" id="Coils"/>
    </source>
</evidence>
<proteinExistence type="predicted"/>